<keyword evidence="1" id="KW-0472">Membrane</keyword>
<dbReference type="EMBL" id="JAUYVT010000014">
    <property type="protein sequence ID" value="MDP2565796.1"/>
    <property type="molecule type" value="Genomic_DNA"/>
</dbReference>
<keyword evidence="1" id="KW-1133">Transmembrane helix</keyword>
<feature type="transmembrane region" description="Helical" evidence="1">
    <location>
        <begin position="27"/>
        <end position="50"/>
    </location>
</feature>
<feature type="transmembrane region" description="Helical" evidence="1">
    <location>
        <begin position="57"/>
        <end position="75"/>
    </location>
</feature>
<evidence type="ECO:0000256" key="1">
    <source>
        <dbReference type="SAM" id="Phobius"/>
    </source>
</evidence>
<name>A0ABT9FGC6_9GAMM</name>
<organism evidence="2 3">
    <name type="scientific">Pseudoalteromonas marina</name>
    <dbReference type="NCBI Taxonomy" id="267375"/>
    <lineage>
        <taxon>Bacteria</taxon>
        <taxon>Pseudomonadati</taxon>
        <taxon>Pseudomonadota</taxon>
        <taxon>Gammaproteobacteria</taxon>
        <taxon>Alteromonadales</taxon>
        <taxon>Pseudoalteromonadaceae</taxon>
        <taxon>Pseudoalteromonas</taxon>
    </lineage>
</organism>
<evidence type="ECO:0000313" key="2">
    <source>
        <dbReference type="EMBL" id="MDP2565796.1"/>
    </source>
</evidence>
<accession>A0ABT9FGC6</accession>
<dbReference type="Proteomes" id="UP001177212">
    <property type="component" value="Unassembled WGS sequence"/>
</dbReference>
<keyword evidence="1" id="KW-0812">Transmembrane</keyword>
<protein>
    <recommendedName>
        <fullName evidence="4">Orphan protein</fullName>
    </recommendedName>
</protein>
<evidence type="ECO:0000313" key="3">
    <source>
        <dbReference type="Proteomes" id="UP001177212"/>
    </source>
</evidence>
<dbReference type="RefSeq" id="WP_305472529.1">
    <property type="nucleotide sequence ID" value="NZ_JAUYVT010000014.1"/>
</dbReference>
<keyword evidence="3" id="KW-1185">Reference proteome</keyword>
<comment type="caution">
    <text evidence="2">The sequence shown here is derived from an EMBL/GenBank/DDBJ whole genome shotgun (WGS) entry which is preliminary data.</text>
</comment>
<reference evidence="2" key="1">
    <citation type="submission" date="2023-07" db="EMBL/GenBank/DDBJ databases">
        <title>Genome content predicts the carbon catabolic preferences of heterotrophic bacteria.</title>
        <authorList>
            <person name="Gralka M."/>
        </authorList>
    </citation>
    <scope>NUCLEOTIDE SEQUENCE</scope>
    <source>
        <strain evidence="2">4G09</strain>
    </source>
</reference>
<proteinExistence type="predicted"/>
<gene>
    <name evidence="2" type="ORF">Q8W34_14210</name>
</gene>
<evidence type="ECO:0008006" key="4">
    <source>
        <dbReference type="Google" id="ProtNLM"/>
    </source>
</evidence>
<sequence>MNREQRSKERYNNRIRIMQEQTFTNNFHLITIGIAVLVGSALTMAAYIALKAFEMKLATHTTLLIFIVVSTLQYFKDYLAASNKIKNTVRQWQKDEDCEIT</sequence>